<organism evidence="4 5">
    <name type="scientific">Streptomyces pathocidini</name>
    <dbReference type="NCBI Taxonomy" id="1650571"/>
    <lineage>
        <taxon>Bacteria</taxon>
        <taxon>Bacillati</taxon>
        <taxon>Actinomycetota</taxon>
        <taxon>Actinomycetes</taxon>
        <taxon>Kitasatosporales</taxon>
        <taxon>Streptomycetaceae</taxon>
        <taxon>Streptomyces</taxon>
    </lineage>
</organism>
<keyword evidence="1" id="KW-0732">Signal</keyword>
<gene>
    <name evidence="4" type="ORF">ACH429_04080</name>
</gene>
<name>A0ABW7UKW3_9ACTN</name>
<reference evidence="4 5" key="1">
    <citation type="submission" date="2024-10" db="EMBL/GenBank/DDBJ databases">
        <title>The Natural Products Discovery Center: Release of the First 8490 Sequenced Strains for Exploring Actinobacteria Biosynthetic Diversity.</title>
        <authorList>
            <person name="Kalkreuter E."/>
            <person name="Kautsar S.A."/>
            <person name="Yang D."/>
            <person name="Bader C.D."/>
            <person name="Teijaro C.N."/>
            <person name="Fluegel L."/>
            <person name="Davis C.M."/>
            <person name="Simpson J.R."/>
            <person name="Lauterbach L."/>
            <person name="Steele A.D."/>
            <person name="Gui C."/>
            <person name="Meng S."/>
            <person name="Li G."/>
            <person name="Viehrig K."/>
            <person name="Ye F."/>
            <person name="Su P."/>
            <person name="Kiefer A.F."/>
            <person name="Nichols A."/>
            <person name="Cepeda A.J."/>
            <person name="Yan W."/>
            <person name="Fan B."/>
            <person name="Jiang Y."/>
            <person name="Adhikari A."/>
            <person name="Zheng C.-J."/>
            <person name="Schuster L."/>
            <person name="Cowan T.M."/>
            <person name="Smanski M.J."/>
            <person name="Chevrette M.G."/>
            <person name="De Carvalho L.P.S."/>
            <person name="Shen B."/>
        </authorList>
    </citation>
    <scope>NUCLEOTIDE SEQUENCE [LARGE SCALE GENOMIC DNA]</scope>
    <source>
        <strain evidence="4 5">NPDC020327</strain>
    </source>
</reference>
<dbReference type="RefSeq" id="WP_398718044.1">
    <property type="nucleotide sequence ID" value="NZ_JBIRWE010000001.1"/>
</dbReference>
<accession>A0ABW7UKW3</accession>
<dbReference type="SUPFAM" id="SSF159774">
    <property type="entry name" value="YerB-like"/>
    <property type="match status" value="1"/>
</dbReference>
<dbReference type="Pfam" id="PF11258">
    <property type="entry name" value="DUF3048"/>
    <property type="match status" value="1"/>
</dbReference>
<sequence length="319" mass="34008">MSAARRIGAAGVLASLLAFGPAACTLDAGPRDAQGRVLSPLTGLPAEPGPVLAVKIDNVGPARPHTGLGAADIVYVEQVEAGQTRLLAVLSSQLPAKLGPVRSARESDLELLRQFGRPALAYSGAQSKLNPLITDSPVYAMPPAKAPEAYFRDGERSAPHNLYLRPERLLKAAPDAEKASDIGFRFGPAPESGGWQVNEETVRFPAARFAFTWSPGEKRWLVSMDGTPMTTTDGGRTTAATVVVQQVTVRDSEFKDRWGSVSPYTETVGSGTARVLRDGKAYEAHWKRASEADGTEFTTPSGEQLNFAKGPVWVLLTGR</sequence>
<feature type="chain" id="PRO_5045380849" evidence="1">
    <location>
        <begin position="25"/>
        <end position="319"/>
    </location>
</feature>
<dbReference type="Pfam" id="PF17479">
    <property type="entry name" value="DUF3048_C"/>
    <property type="match status" value="1"/>
</dbReference>
<feature type="domain" description="DUF3048" evidence="2">
    <location>
        <begin position="41"/>
        <end position="176"/>
    </location>
</feature>
<evidence type="ECO:0000313" key="5">
    <source>
        <dbReference type="Proteomes" id="UP001611548"/>
    </source>
</evidence>
<dbReference type="EMBL" id="JBIRWE010000001">
    <property type="protein sequence ID" value="MFI1963310.1"/>
    <property type="molecule type" value="Genomic_DNA"/>
</dbReference>
<evidence type="ECO:0000259" key="2">
    <source>
        <dbReference type="Pfam" id="PF11258"/>
    </source>
</evidence>
<dbReference type="Gene3D" id="3.50.90.10">
    <property type="entry name" value="YerB-like"/>
    <property type="match status" value="1"/>
</dbReference>
<evidence type="ECO:0000313" key="4">
    <source>
        <dbReference type="EMBL" id="MFI1963310.1"/>
    </source>
</evidence>
<protein>
    <submittedName>
        <fullName evidence="4">DUF3048 domain-containing protein</fullName>
    </submittedName>
</protein>
<proteinExistence type="predicted"/>
<keyword evidence="5" id="KW-1185">Reference proteome</keyword>
<evidence type="ECO:0000259" key="3">
    <source>
        <dbReference type="Pfam" id="PF17479"/>
    </source>
</evidence>
<evidence type="ECO:0000256" key="1">
    <source>
        <dbReference type="SAM" id="SignalP"/>
    </source>
</evidence>
<dbReference type="InterPro" id="IPR035328">
    <property type="entry name" value="DUF3048_C"/>
</dbReference>
<feature type="signal peptide" evidence="1">
    <location>
        <begin position="1"/>
        <end position="24"/>
    </location>
</feature>
<comment type="caution">
    <text evidence="4">The sequence shown here is derived from an EMBL/GenBank/DDBJ whole genome shotgun (WGS) entry which is preliminary data.</text>
</comment>
<dbReference type="InterPro" id="IPR023158">
    <property type="entry name" value="YerB-like_sf"/>
</dbReference>
<dbReference type="Proteomes" id="UP001611548">
    <property type="component" value="Unassembled WGS sequence"/>
</dbReference>
<feature type="domain" description="DUF3048" evidence="3">
    <location>
        <begin position="202"/>
        <end position="314"/>
    </location>
</feature>
<dbReference type="InterPro" id="IPR021416">
    <property type="entry name" value="DUF3048_N"/>
</dbReference>